<gene>
    <name evidence="2" type="ORF">CALCODRAFT_194416</name>
</gene>
<proteinExistence type="predicted"/>
<feature type="region of interest" description="Disordered" evidence="1">
    <location>
        <begin position="134"/>
        <end position="217"/>
    </location>
</feature>
<dbReference type="AlphaFoldDB" id="A0A165HI49"/>
<keyword evidence="3" id="KW-1185">Reference proteome</keyword>
<protein>
    <recommendedName>
        <fullName evidence="4">NYN domain-containing protein</fullName>
    </recommendedName>
</protein>
<dbReference type="EMBL" id="KV423941">
    <property type="protein sequence ID" value="KZT59330.1"/>
    <property type="molecule type" value="Genomic_DNA"/>
</dbReference>
<evidence type="ECO:0008006" key="4">
    <source>
        <dbReference type="Google" id="ProtNLM"/>
    </source>
</evidence>
<organism evidence="2 3">
    <name type="scientific">Calocera cornea HHB12733</name>
    <dbReference type="NCBI Taxonomy" id="1353952"/>
    <lineage>
        <taxon>Eukaryota</taxon>
        <taxon>Fungi</taxon>
        <taxon>Dikarya</taxon>
        <taxon>Basidiomycota</taxon>
        <taxon>Agaricomycotina</taxon>
        <taxon>Dacrymycetes</taxon>
        <taxon>Dacrymycetales</taxon>
        <taxon>Dacrymycetaceae</taxon>
        <taxon>Calocera</taxon>
    </lineage>
</organism>
<name>A0A165HI49_9BASI</name>
<evidence type="ECO:0000313" key="2">
    <source>
        <dbReference type="EMBL" id="KZT59330.1"/>
    </source>
</evidence>
<dbReference type="InParanoid" id="A0A165HI49"/>
<evidence type="ECO:0000313" key="3">
    <source>
        <dbReference type="Proteomes" id="UP000076842"/>
    </source>
</evidence>
<sequence>MDKLPLNIKEALIASGVDLLDCSSSKPSASDFLLLEEMHQFTFLHRPASTGIILISSDRDFGRRLSFLGKVGYDLMLVHGKNISETLTIIVEQRMLWQDVCRLHMSMAQVNHIQPYTPIQTAFTPSAGFVEAHSSSSEVNMEIEGQQRSPSPLPSKAGESDVGTSRRPPTPVLQAVGSTSNDVKPSIPLTGPDESVAHSSPSSASDAEEPTQLSPSISSNADITPLLGLATSSERILFYKSWLDFFVVYGLLHWVDRMCIHLVPGHAYPENTFNGLVAMQGLGLLAASNSLDTNPPRAVTYLFLTRKGQALFTLLKAVNLATTEQNGRKAFRPAVYFWIHFALTNDREDICRVSVLGGKVKPLITAGTLKDHTGSLFPSVTAYFHSAAAKGVFTLSAWGTSGDYLVKLKSPYNGAWRAFKSVSDQEQVSTEPWQMRVACGADVVERVTSALRSYSPAELLFLPITLVQLEATAVRNQQLYHLNKMLGYASGVSSVAAQRAGFIVSVAGGGSRLTSSGDSIVQRFERAAGRGWD</sequence>
<evidence type="ECO:0000256" key="1">
    <source>
        <dbReference type="SAM" id="MobiDB-lite"/>
    </source>
</evidence>
<dbReference type="Proteomes" id="UP000076842">
    <property type="component" value="Unassembled WGS sequence"/>
</dbReference>
<reference evidence="2 3" key="1">
    <citation type="journal article" date="2016" name="Mol. Biol. Evol.">
        <title>Comparative Genomics of Early-Diverging Mushroom-Forming Fungi Provides Insights into the Origins of Lignocellulose Decay Capabilities.</title>
        <authorList>
            <person name="Nagy L.G."/>
            <person name="Riley R."/>
            <person name="Tritt A."/>
            <person name="Adam C."/>
            <person name="Daum C."/>
            <person name="Floudas D."/>
            <person name="Sun H."/>
            <person name="Yadav J.S."/>
            <person name="Pangilinan J."/>
            <person name="Larsson K.H."/>
            <person name="Matsuura K."/>
            <person name="Barry K."/>
            <person name="Labutti K."/>
            <person name="Kuo R."/>
            <person name="Ohm R.A."/>
            <person name="Bhattacharya S.S."/>
            <person name="Shirouzu T."/>
            <person name="Yoshinaga Y."/>
            <person name="Martin F.M."/>
            <person name="Grigoriev I.V."/>
            <person name="Hibbett D.S."/>
        </authorList>
    </citation>
    <scope>NUCLEOTIDE SEQUENCE [LARGE SCALE GENOMIC DNA]</scope>
    <source>
        <strain evidence="2 3">HHB12733</strain>
    </source>
</reference>
<dbReference type="OrthoDB" id="549353at2759"/>
<accession>A0A165HI49</accession>
<feature type="compositionally biased region" description="Low complexity" evidence="1">
    <location>
        <begin position="192"/>
        <end position="205"/>
    </location>
</feature>